<dbReference type="KEGG" id="psez:HME7025_02533"/>
<dbReference type="Proteomes" id="UP000245468">
    <property type="component" value="Chromosome"/>
</dbReference>
<dbReference type="EMBL" id="CP029346">
    <property type="protein sequence ID" value="AWL10373.1"/>
    <property type="molecule type" value="Genomic_DNA"/>
</dbReference>
<dbReference type="RefSeq" id="WP_154401977.1">
    <property type="nucleotide sequence ID" value="NZ_CP029346.1"/>
</dbReference>
<evidence type="ECO:0000313" key="2">
    <source>
        <dbReference type="Proteomes" id="UP000245468"/>
    </source>
</evidence>
<gene>
    <name evidence="1" type="ORF">HME7025_02533</name>
</gene>
<sequence length="126" mass="13959">MKRSALFLGLCVSLCLCLACKREELPKSTCLKGRLAVQGICMNYVIEVLEGQVDSSQVEMTWKHPMTGKTYSKAFALKSICSFPTNLKEGDEFYFSISALPEDKMCAQCKAYSPVPNKGLSIEICD</sequence>
<dbReference type="AlphaFoldDB" id="A0A2S2DYH1"/>
<evidence type="ECO:0000313" key="1">
    <source>
        <dbReference type="EMBL" id="AWL10373.1"/>
    </source>
</evidence>
<organism evidence="1 2">
    <name type="scientific">Aquirufa nivalisilvae</name>
    <dbReference type="NCBI Taxonomy" id="2516557"/>
    <lineage>
        <taxon>Bacteria</taxon>
        <taxon>Pseudomonadati</taxon>
        <taxon>Bacteroidota</taxon>
        <taxon>Cytophagia</taxon>
        <taxon>Cytophagales</taxon>
        <taxon>Flectobacillaceae</taxon>
        <taxon>Aquirufa</taxon>
    </lineage>
</organism>
<reference evidence="2" key="1">
    <citation type="submission" date="2018-05" db="EMBL/GenBank/DDBJ databases">
        <title>Pseudarcicella sp. HME7025 Genome sequencing and assembly.</title>
        <authorList>
            <person name="Kim H."/>
            <person name="Kang H."/>
            <person name="Joh K."/>
        </authorList>
    </citation>
    <scope>NUCLEOTIDE SEQUENCE [LARGE SCALE GENOMIC DNA]</scope>
    <source>
        <strain evidence="2">HME7025</strain>
    </source>
</reference>
<accession>A0A2S2DYH1</accession>
<protein>
    <submittedName>
        <fullName evidence="1">Uncharacterized protein</fullName>
    </submittedName>
</protein>
<proteinExistence type="predicted"/>
<keyword evidence="2" id="KW-1185">Reference proteome</keyword>
<dbReference type="OrthoDB" id="669297at2"/>
<name>A0A2S2DYH1_9BACT</name>